<dbReference type="HOGENOM" id="CLU_2655471_0_0_1"/>
<reference evidence="1 2" key="1">
    <citation type="submission" date="2014-04" db="EMBL/GenBank/DDBJ databases">
        <authorList>
            <consortium name="DOE Joint Genome Institute"/>
            <person name="Kuo A."/>
            <person name="Kohler A."/>
            <person name="Costa M.D."/>
            <person name="Nagy L.G."/>
            <person name="Floudas D."/>
            <person name="Copeland A."/>
            <person name="Barry K.W."/>
            <person name="Cichocki N."/>
            <person name="Veneault-Fourrey C."/>
            <person name="LaButti K."/>
            <person name="Lindquist E.A."/>
            <person name="Lipzen A."/>
            <person name="Lundell T."/>
            <person name="Morin E."/>
            <person name="Murat C."/>
            <person name="Sun H."/>
            <person name="Tunlid A."/>
            <person name="Henrissat B."/>
            <person name="Grigoriev I.V."/>
            <person name="Hibbett D.S."/>
            <person name="Martin F."/>
            <person name="Nordberg H.P."/>
            <person name="Cantor M.N."/>
            <person name="Hua S.X."/>
        </authorList>
    </citation>
    <scope>NUCLEOTIDE SEQUENCE [LARGE SCALE GENOMIC DNA]</scope>
    <source>
        <strain evidence="1 2">Marx 270</strain>
    </source>
</reference>
<dbReference type="AlphaFoldDB" id="A0A0C3P425"/>
<sequence>MICRIHLSVRRDSVRNTCIPAHPLLPPTVSSSLSTGQATTSQQYWLTRISPAISLNVGRNSITLSDSFATRCNCSI</sequence>
<dbReference type="InParanoid" id="A0A0C3P425"/>
<evidence type="ECO:0000313" key="1">
    <source>
        <dbReference type="EMBL" id="KIO07795.1"/>
    </source>
</evidence>
<organism evidence="1 2">
    <name type="scientific">Pisolithus tinctorius Marx 270</name>
    <dbReference type="NCBI Taxonomy" id="870435"/>
    <lineage>
        <taxon>Eukaryota</taxon>
        <taxon>Fungi</taxon>
        <taxon>Dikarya</taxon>
        <taxon>Basidiomycota</taxon>
        <taxon>Agaricomycotina</taxon>
        <taxon>Agaricomycetes</taxon>
        <taxon>Agaricomycetidae</taxon>
        <taxon>Boletales</taxon>
        <taxon>Sclerodermatineae</taxon>
        <taxon>Pisolithaceae</taxon>
        <taxon>Pisolithus</taxon>
    </lineage>
</organism>
<gene>
    <name evidence="1" type="ORF">M404DRAFT_396349</name>
</gene>
<protein>
    <submittedName>
        <fullName evidence="1">Uncharacterized protein</fullName>
    </submittedName>
</protein>
<dbReference type="Proteomes" id="UP000054217">
    <property type="component" value="Unassembled WGS sequence"/>
</dbReference>
<reference evidence="2" key="2">
    <citation type="submission" date="2015-01" db="EMBL/GenBank/DDBJ databases">
        <title>Evolutionary Origins and Diversification of the Mycorrhizal Mutualists.</title>
        <authorList>
            <consortium name="DOE Joint Genome Institute"/>
            <consortium name="Mycorrhizal Genomics Consortium"/>
            <person name="Kohler A."/>
            <person name="Kuo A."/>
            <person name="Nagy L.G."/>
            <person name="Floudas D."/>
            <person name="Copeland A."/>
            <person name="Barry K.W."/>
            <person name="Cichocki N."/>
            <person name="Veneault-Fourrey C."/>
            <person name="LaButti K."/>
            <person name="Lindquist E.A."/>
            <person name="Lipzen A."/>
            <person name="Lundell T."/>
            <person name="Morin E."/>
            <person name="Murat C."/>
            <person name="Riley R."/>
            <person name="Ohm R."/>
            <person name="Sun H."/>
            <person name="Tunlid A."/>
            <person name="Henrissat B."/>
            <person name="Grigoriev I.V."/>
            <person name="Hibbett D.S."/>
            <person name="Martin F."/>
        </authorList>
    </citation>
    <scope>NUCLEOTIDE SEQUENCE [LARGE SCALE GENOMIC DNA]</scope>
    <source>
        <strain evidence="2">Marx 270</strain>
    </source>
</reference>
<name>A0A0C3P425_PISTI</name>
<keyword evidence="2" id="KW-1185">Reference proteome</keyword>
<evidence type="ECO:0000313" key="2">
    <source>
        <dbReference type="Proteomes" id="UP000054217"/>
    </source>
</evidence>
<accession>A0A0C3P425</accession>
<dbReference type="EMBL" id="KN831959">
    <property type="protein sequence ID" value="KIO07795.1"/>
    <property type="molecule type" value="Genomic_DNA"/>
</dbReference>
<proteinExistence type="predicted"/>